<name>A0ABN8RNT8_9CNID</name>
<evidence type="ECO:0000313" key="3">
    <source>
        <dbReference type="Proteomes" id="UP001159427"/>
    </source>
</evidence>
<reference evidence="2 3" key="1">
    <citation type="submission" date="2022-05" db="EMBL/GenBank/DDBJ databases">
        <authorList>
            <consortium name="Genoscope - CEA"/>
            <person name="William W."/>
        </authorList>
    </citation>
    <scope>NUCLEOTIDE SEQUENCE [LARGE SCALE GENOMIC DNA]</scope>
</reference>
<protein>
    <recommendedName>
        <fullName evidence="1">Helicase Helix-turn-helix domain-containing protein</fullName>
    </recommendedName>
</protein>
<organism evidence="2 3">
    <name type="scientific">Porites evermanni</name>
    <dbReference type="NCBI Taxonomy" id="104178"/>
    <lineage>
        <taxon>Eukaryota</taxon>
        <taxon>Metazoa</taxon>
        <taxon>Cnidaria</taxon>
        <taxon>Anthozoa</taxon>
        <taxon>Hexacorallia</taxon>
        <taxon>Scleractinia</taxon>
        <taxon>Fungiina</taxon>
        <taxon>Poritidae</taxon>
        <taxon>Porites</taxon>
    </lineage>
</organism>
<dbReference type="Pfam" id="PF14493">
    <property type="entry name" value="HTH_40"/>
    <property type="match status" value="1"/>
</dbReference>
<evidence type="ECO:0000259" key="1">
    <source>
        <dbReference type="Pfam" id="PF14493"/>
    </source>
</evidence>
<dbReference type="InterPro" id="IPR029491">
    <property type="entry name" value="Helicase_HTH"/>
</dbReference>
<keyword evidence="3" id="KW-1185">Reference proteome</keyword>
<sequence length="117" mass="13109">MELCRLYGKNNPTPQKRLVMQGLKEGKNFAALAADLNVAKATAEVYGIDCLAAGAELDHETIATFLDVTEESFSVIKREILSNEDRKLRTIRDNLGEVITYNQIRFVIACLIHNLEI</sequence>
<proteinExistence type="predicted"/>
<gene>
    <name evidence="2" type="ORF">PEVE_00013287</name>
</gene>
<accession>A0ABN8RNT8</accession>
<dbReference type="EMBL" id="CALNXI010001993">
    <property type="protein sequence ID" value="CAH3181068.1"/>
    <property type="molecule type" value="Genomic_DNA"/>
</dbReference>
<feature type="domain" description="Helicase Helix-turn-helix" evidence="1">
    <location>
        <begin position="20"/>
        <end position="108"/>
    </location>
</feature>
<evidence type="ECO:0000313" key="2">
    <source>
        <dbReference type="EMBL" id="CAH3181068.1"/>
    </source>
</evidence>
<comment type="caution">
    <text evidence="2">The sequence shown here is derived from an EMBL/GenBank/DDBJ whole genome shotgun (WGS) entry which is preliminary data.</text>
</comment>
<dbReference type="Proteomes" id="UP001159427">
    <property type="component" value="Unassembled WGS sequence"/>
</dbReference>